<accession>A0A1M6IGW3</accession>
<dbReference type="PROSITE" id="PS00198">
    <property type="entry name" value="4FE4S_FER_1"/>
    <property type="match status" value="1"/>
</dbReference>
<dbReference type="PANTHER" id="PTHR43177:SF5">
    <property type="entry name" value="ANAEROBIC DIMETHYL SULFOXIDE REDUCTASE CHAIN B-RELATED"/>
    <property type="match status" value="1"/>
</dbReference>
<sequence>MAEKYFDLDLDRCVGCFACVVACMDQNDTDVIIDRPFRQITPIDSCYTAKGKREYLSMACMHCEDAPCITGCPTGALRKDGNGLTVVEESLCIGCHSCAVACPYGAPKFDQEGRLRKCDGCAIRVENGLEPACVRVCPTGALKFDTQENLEEQKRAQLIRKITK</sequence>
<keyword evidence="7" id="KW-0411">Iron-sulfur</keyword>
<reference evidence="9 10" key="1">
    <citation type="submission" date="2016-11" db="EMBL/GenBank/DDBJ databases">
        <authorList>
            <person name="Jaros S."/>
            <person name="Januszkiewicz K."/>
            <person name="Wedrychowicz H."/>
        </authorList>
    </citation>
    <scope>NUCLEOTIDE SEQUENCE [LARGE SCALE GENOMIC DNA]</scope>
    <source>
        <strain evidence="9 10">DSM 15970</strain>
    </source>
</reference>
<evidence type="ECO:0000313" key="9">
    <source>
        <dbReference type="EMBL" id="SHJ33683.1"/>
    </source>
</evidence>
<evidence type="ECO:0000256" key="1">
    <source>
        <dbReference type="ARBA" id="ARBA00022448"/>
    </source>
</evidence>
<dbReference type="EMBL" id="FQYT01000018">
    <property type="protein sequence ID" value="SHJ33683.1"/>
    <property type="molecule type" value="Genomic_DNA"/>
</dbReference>
<dbReference type="PANTHER" id="PTHR43177">
    <property type="entry name" value="PROTEIN NRFC"/>
    <property type="match status" value="1"/>
</dbReference>
<dbReference type="GO" id="GO:0051539">
    <property type="term" value="F:4 iron, 4 sulfur cluster binding"/>
    <property type="evidence" value="ECO:0007669"/>
    <property type="project" value="UniProtKB-KW"/>
</dbReference>
<dbReference type="CDD" id="cd16371">
    <property type="entry name" value="DMSOR_beta_like"/>
    <property type="match status" value="1"/>
</dbReference>
<feature type="domain" description="4Fe-4S ferredoxin-type" evidence="8">
    <location>
        <begin position="83"/>
        <end position="112"/>
    </location>
</feature>
<evidence type="ECO:0000256" key="5">
    <source>
        <dbReference type="ARBA" id="ARBA00022982"/>
    </source>
</evidence>
<protein>
    <submittedName>
        <fullName evidence="9">Anaerobic dimethyl sulfoxide reductase subunit B (DMSO reductase iron-sulfur subunit)</fullName>
    </submittedName>
</protein>
<dbReference type="AlphaFoldDB" id="A0A1M6IGW3"/>
<evidence type="ECO:0000256" key="2">
    <source>
        <dbReference type="ARBA" id="ARBA00022485"/>
    </source>
</evidence>
<dbReference type="Proteomes" id="UP000184342">
    <property type="component" value="Unassembled WGS sequence"/>
</dbReference>
<evidence type="ECO:0000259" key="8">
    <source>
        <dbReference type="PROSITE" id="PS51379"/>
    </source>
</evidence>
<evidence type="ECO:0000313" key="10">
    <source>
        <dbReference type="Proteomes" id="UP000184342"/>
    </source>
</evidence>
<keyword evidence="3" id="KW-0479">Metal-binding</keyword>
<evidence type="ECO:0000256" key="6">
    <source>
        <dbReference type="ARBA" id="ARBA00023004"/>
    </source>
</evidence>
<name>A0A1M6IGW3_9FIRM</name>
<dbReference type="InterPro" id="IPR017900">
    <property type="entry name" value="4Fe4S_Fe_S_CS"/>
</dbReference>
<proteinExistence type="predicted"/>
<dbReference type="Gene3D" id="3.30.70.20">
    <property type="match status" value="2"/>
</dbReference>
<feature type="domain" description="4Fe-4S ferredoxin-type" evidence="8">
    <location>
        <begin position="4"/>
        <end position="23"/>
    </location>
</feature>
<keyword evidence="2" id="KW-0004">4Fe-4S</keyword>
<keyword evidence="10" id="KW-1185">Reference proteome</keyword>
<dbReference type="Pfam" id="PF13247">
    <property type="entry name" value="Fer4_11"/>
    <property type="match status" value="1"/>
</dbReference>
<dbReference type="InterPro" id="IPR050954">
    <property type="entry name" value="ET_IronSulfur_Cluster-Binding"/>
</dbReference>
<evidence type="ECO:0000256" key="4">
    <source>
        <dbReference type="ARBA" id="ARBA00022737"/>
    </source>
</evidence>
<dbReference type="GO" id="GO:0046872">
    <property type="term" value="F:metal ion binding"/>
    <property type="evidence" value="ECO:0007669"/>
    <property type="project" value="UniProtKB-KW"/>
</dbReference>
<dbReference type="InterPro" id="IPR017896">
    <property type="entry name" value="4Fe4S_Fe-S-bd"/>
</dbReference>
<evidence type="ECO:0000256" key="3">
    <source>
        <dbReference type="ARBA" id="ARBA00022723"/>
    </source>
</evidence>
<gene>
    <name evidence="9" type="ORF">SAMN02745691_01772</name>
</gene>
<dbReference type="STRING" id="1122934.SAMN02745691_01772"/>
<keyword evidence="1" id="KW-0813">Transport</keyword>
<organism evidence="9 10">
    <name type="scientific">Parasporobacterium paucivorans DSM 15970</name>
    <dbReference type="NCBI Taxonomy" id="1122934"/>
    <lineage>
        <taxon>Bacteria</taxon>
        <taxon>Bacillati</taxon>
        <taxon>Bacillota</taxon>
        <taxon>Clostridia</taxon>
        <taxon>Lachnospirales</taxon>
        <taxon>Lachnospiraceae</taxon>
        <taxon>Parasporobacterium</taxon>
    </lineage>
</organism>
<keyword evidence="5" id="KW-0249">Electron transport</keyword>
<feature type="domain" description="4Fe-4S ferredoxin-type" evidence="8">
    <location>
        <begin position="51"/>
        <end position="82"/>
    </location>
</feature>
<dbReference type="RefSeq" id="WP_073994058.1">
    <property type="nucleotide sequence ID" value="NZ_FQYT01000018.1"/>
</dbReference>
<keyword evidence="6" id="KW-0408">Iron</keyword>
<dbReference type="SUPFAM" id="SSF54862">
    <property type="entry name" value="4Fe-4S ferredoxins"/>
    <property type="match status" value="1"/>
</dbReference>
<evidence type="ECO:0000256" key="7">
    <source>
        <dbReference type="ARBA" id="ARBA00023014"/>
    </source>
</evidence>
<keyword evidence="4" id="KW-0677">Repeat</keyword>
<dbReference type="PROSITE" id="PS51379">
    <property type="entry name" value="4FE4S_FER_2"/>
    <property type="match status" value="3"/>
</dbReference>